<gene>
    <name evidence="2" type="ORF">RCOM_0695100</name>
</gene>
<reference evidence="3" key="1">
    <citation type="journal article" date="2010" name="Nat. Biotechnol.">
        <title>Draft genome sequence of the oilseed species Ricinus communis.</title>
        <authorList>
            <person name="Chan A.P."/>
            <person name="Crabtree J."/>
            <person name="Zhao Q."/>
            <person name="Lorenzi H."/>
            <person name="Orvis J."/>
            <person name="Puiu D."/>
            <person name="Melake-Berhan A."/>
            <person name="Jones K.M."/>
            <person name="Redman J."/>
            <person name="Chen G."/>
            <person name="Cahoon E.B."/>
            <person name="Gedil M."/>
            <person name="Stanke M."/>
            <person name="Haas B.J."/>
            <person name="Wortman J.R."/>
            <person name="Fraser-Liggett C.M."/>
            <person name="Ravel J."/>
            <person name="Rabinowicz P.D."/>
        </authorList>
    </citation>
    <scope>NUCLEOTIDE SEQUENCE [LARGE SCALE GENOMIC DNA]</scope>
    <source>
        <strain evidence="3">cv. Hale</strain>
    </source>
</reference>
<accession>B9SKX5</accession>
<feature type="region of interest" description="Disordered" evidence="1">
    <location>
        <begin position="82"/>
        <end position="117"/>
    </location>
</feature>
<name>B9SKX5_RICCO</name>
<evidence type="ECO:0000313" key="3">
    <source>
        <dbReference type="Proteomes" id="UP000008311"/>
    </source>
</evidence>
<dbReference type="InParanoid" id="B9SKX5"/>
<protein>
    <submittedName>
        <fullName evidence="2">Uncharacterized protein</fullName>
    </submittedName>
</protein>
<dbReference type="EMBL" id="EQ974007">
    <property type="protein sequence ID" value="EEF35732.1"/>
    <property type="molecule type" value="Genomic_DNA"/>
</dbReference>
<dbReference type="AlphaFoldDB" id="B9SKX5"/>
<sequence length="117" mass="13808">MKREVHIYKRRLKTVRSKIRIKQRLPSFKSKGLCSSDLNDGARKRSLLFHQTSNNLNSHMLRNNKGRKINMWNHLVKPKLSTRQARQISHNQERSTGGALVKQREPPMTRRRLLVKS</sequence>
<evidence type="ECO:0000313" key="2">
    <source>
        <dbReference type="EMBL" id="EEF35732.1"/>
    </source>
</evidence>
<dbReference type="Proteomes" id="UP000008311">
    <property type="component" value="Unassembled WGS sequence"/>
</dbReference>
<organism evidence="2 3">
    <name type="scientific">Ricinus communis</name>
    <name type="common">Castor bean</name>
    <dbReference type="NCBI Taxonomy" id="3988"/>
    <lineage>
        <taxon>Eukaryota</taxon>
        <taxon>Viridiplantae</taxon>
        <taxon>Streptophyta</taxon>
        <taxon>Embryophyta</taxon>
        <taxon>Tracheophyta</taxon>
        <taxon>Spermatophyta</taxon>
        <taxon>Magnoliopsida</taxon>
        <taxon>eudicotyledons</taxon>
        <taxon>Gunneridae</taxon>
        <taxon>Pentapetalae</taxon>
        <taxon>rosids</taxon>
        <taxon>fabids</taxon>
        <taxon>Malpighiales</taxon>
        <taxon>Euphorbiaceae</taxon>
        <taxon>Acalyphoideae</taxon>
        <taxon>Acalypheae</taxon>
        <taxon>Ricinus</taxon>
    </lineage>
</organism>
<proteinExistence type="predicted"/>
<evidence type="ECO:0000256" key="1">
    <source>
        <dbReference type="SAM" id="MobiDB-lite"/>
    </source>
</evidence>
<keyword evidence="3" id="KW-1185">Reference proteome</keyword>